<dbReference type="InterPro" id="IPR020603">
    <property type="entry name" value="MraZ_dom"/>
</dbReference>
<dbReference type="AlphaFoldDB" id="A0A381TU53"/>
<dbReference type="Pfam" id="PF02381">
    <property type="entry name" value="MraZ"/>
    <property type="match status" value="2"/>
</dbReference>
<gene>
    <name evidence="8" type="ORF">METZ01_LOCUS70447</name>
</gene>
<dbReference type="PANTHER" id="PTHR34701">
    <property type="entry name" value="TRANSCRIPTIONAL REGULATOR MRAZ"/>
    <property type="match status" value="1"/>
</dbReference>
<dbReference type="PANTHER" id="PTHR34701:SF1">
    <property type="entry name" value="TRANSCRIPTIONAL REGULATOR MRAZ"/>
    <property type="match status" value="1"/>
</dbReference>
<feature type="domain" description="SpoVT-AbrB" evidence="7">
    <location>
        <begin position="5"/>
        <end position="51"/>
    </location>
</feature>
<dbReference type="GO" id="GO:0003700">
    <property type="term" value="F:DNA-binding transcription factor activity"/>
    <property type="evidence" value="ECO:0007669"/>
    <property type="project" value="InterPro"/>
</dbReference>
<name>A0A381TU53_9ZZZZ</name>
<keyword evidence="4" id="KW-0805">Transcription regulation</keyword>
<dbReference type="InterPro" id="IPR003444">
    <property type="entry name" value="MraZ"/>
</dbReference>
<dbReference type="EMBL" id="UINC01004890">
    <property type="protein sequence ID" value="SVA17593.1"/>
    <property type="molecule type" value="Genomic_DNA"/>
</dbReference>
<dbReference type="InterPro" id="IPR037914">
    <property type="entry name" value="SpoVT-AbrB_sf"/>
</dbReference>
<feature type="domain" description="SpoVT-AbrB" evidence="7">
    <location>
        <begin position="80"/>
        <end position="123"/>
    </location>
</feature>
<evidence type="ECO:0000259" key="7">
    <source>
        <dbReference type="PROSITE" id="PS51740"/>
    </source>
</evidence>
<keyword evidence="3" id="KW-0677">Repeat</keyword>
<evidence type="ECO:0000256" key="6">
    <source>
        <dbReference type="ARBA" id="ARBA00023163"/>
    </source>
</evidence>
<dbReference type="InterPro" id="IPR035644">
    <property type="entry name" value="MraZ_C"/>
</dbReference>
<evidence type="ECO:0000313" key="8">
    <source>
        <dbReference type="EMBL" id="SVA17593.1"/>
    </source>
</evidence>
<evidence type="ECO:0000256" key="2">
    <source>
        <dbReference type="ARBA" id="ARBA00022490"/>
    </source>
</evidence>
<proteinExistence type="inferred from homology"/>
<keyword evidence="6" id="KW-0804">Transcription</keyword>
<dbReference type="InterPro" id="IPR007159">
    <property type="entry name" value="SpoVT-AbrB_dom"/>
</dbReference>
<keyword evidence="2" id="KW-0963">Cytoplasm</keyword>
<dbReference type="InterPro" id="IPR038619">
    <property type="entry name" value="MraZ_sf"/>
</dbReference>
<dbReference type="Gene3D" id="3.40.1550.20">
    <property type="entry name" value="Transcriptional regulator MraZ domain"/>
    <property type="match status" value="1"/>
</dbReference>
<keyword evidence="5" id="KW-0238">DNA-binding</keyword>
<dbReference type="InterPro" id="IPR035642">
    <property type="entry name" value="MraZ_N"/>
</dbReference>
<dbReference type="GO" id="GO:2000143">
    <property type="term" value="P:negative regulation of DNA-templated transcription initiation"/>
    <property type="evidence" value="ECO:0007669"/>
    <property type="project" value="TreeGrafter"/>
</dbReference>
<protein>
    <recommendedName>
        <fullName evidence="1">Transcriptional regulator MraZ</fullName>
    </recommendedName>
</protein>
<evidence type="ECO:0000256" key="4">
    <source>
        <dbReference type="ARBA" id="ARBA00023015"/>
    </source>
</evidence>
<dbReference type="PROSITE" id="PS51740">
    <property type="entry name" value="SPOVT_ABRB"/>
    <property type="match status" value="2"/>
</dbReference>
<dbReference type="NCBIfam" id="TIGR00242">
    <property type="entry name" value="division/cell wall cluster transcriptional repressor MraZ"/>
    <property type="match status" value="1"/>
</dbReference>
<dbReference type="SUPFAM" id="SSF89447">
    <property type="entry name" value="AbrB/MazE/MraZ-like"/>
    <property type="match status" value="1"/>
</dbReference>
<evidence type="ECO:0000256" key="5">
    <source>
        <dbReference type="ARBA" id="ARBA00023125"/>
    </source>
</evidence>
<dbReference type="HAMAP" id="MF_01008">
    <property type="entry name" value="MraZ"/>
    <property type="match status" value="1"/>
</dbReference>
<dbReference type="CDD" id="cd16321">
    <property type="entry name" value="MraZ_C"/>
    <property type="match status" value="1"/>
</dbReference>
<accession>A0A381TU53</accession>
<evidence type="ECO:0000256" key="1">
    <source>
        <dbReference type="ARBA" id="ARBA00013860"/>
    </source>
</evidence>
<sequence>MFRGVSKVTLDAKGRLAIPSRYRERLESRSEGHLIVTVDRDYCLLIYPLPDWEDIEQKLIRLPSLNKDARQLQRLMLGHAAELEMDSHGRILLPRELREFASLVRRATLIGQGKKFELWDEDNWSARRDEWLAGGNETTDLPAELETLSL</sequence>
<dbReference type="GO" id="GO:0000976">
    <property type="term" value="F:transcription cis-regulatory region binding"/>
    <property type="evidence" value="ECO:0007669"/>
    <property type="project" value="TreeGrafter"/>
</dbReference>
<dbReference type="CDD" id="cd16320">
    <property type="entry name" value="MraZ_N"/>
    <property type="match status" value="1"/>
</dbReference>
<organism evidence="8">
    <name type="scientific">marine metagenome</name>
    <dbReference type="NCBI Taxonomy" id="408172"/>
    <lineage>
        <taxon>unclassified sequences</taxon>
        <taxon>metagenomes</taxon>
        <taxon>ecological metagenomes</taxon>
    </lineage>
</organism>
<evidence type="ECO:0000256" key="3">
    <source>
        <dbReference type="ARBA" id="ARBA00022737"/>
    </source>
</evidence>
<reference evidence="8" key="1">
    <citation type="submission" date="2018-05" db="EMBL/GenBank/DDBJ databases">
        <authorList>
            <person name="Lanie J.A."/>
            <person name="Ng W.-L."/>
            <person name="Kazmierczak K.M."/>
            <person name="Andrzejewski T.M."/>
            <person name="Davidsen T.M."/>
            <person name="Wayne K.J."/>
            <person name="Tettelin H."/>
            <person name="Glass J.I."/>
            <person name="Rusch D."/>
            <person name="Podicherti R."/>
            <person name="Tsui H.-C.T."/>
            <person name="Winkler M.E."/>
        </authorList>
    </citation>
    <scope>NUCLEOTIDE SEQUENCE</scope>
</reference>